<dbReference type="InterPro" id="IPR005331">
    <property type="entry name" value="Sulfotransferase"/>
</dbReference>
<dbReference type="Pfam" id="PF03567">
    <property type="entry name" value="Sulfotransfer_2"/>
    <property type="match status" value="2"/>
</dbReference>
<reference evidence="10" key="1">
    <citation type="journal article" date="2008" name="Nature">
        <title>The amphioxus genome and the evolution of the chordate karyotype.</title>
        <authorList>
            <consortium name="US DOE Joint Genome Institute (JGI-PGF)"/>
            <person name="Putnam N.H."/>
            <person name="Butts T."/>
            <person name="Ferrier D.E.K."/>
            <person name="Furlong R.F."/>
            <person name="Hellsten U."/>
            <person name="Kawashima T."/>
            <person name="Robinson-Rechavi M."/>
            <person name="Shoguchi E."/>
            <person name="Terry A."/>
            <person name="Yu J.-K."/>
            <person name="Benito-Gutierrez E.L."/>
            <person name="Dubchak I."/>
            <person name="Garcia-Fernandez J."/>
            <person name="Gibson-Brown J.J."/>
            <person name="Grigoriev I.V."/>
            <person name="Horton A.C."/>
            <person name="de Jong P.J."/>
            <person name="Jurka J."/>
            <person name="Kapitonov V.V."/>
            <person name="Kohara Y."/>
            <person name="Kuroki Y."/>
            <person name="Lindquist E."/>
            <person name="Lucas S."/>
            <person name="Osoegawa K."/>
            <person name="Pennacchio L.A."/>
            <person name="Salamov A.A."/>
            <person name="Satou Y."/>
            <person name="Sauka-Spengler T."/>
            <person name="Schmutz J."/>
            <person name="Shin-I T."/>
            <person name="Toyoda A."/>
            <person name="Bronner-Fraser M."/>
            <person name="Fujiyama A."/>
            <person name="Holland L.Z."/>
            <person name="Holland P.W.H."/>
            <person name="Satoh N."/>
            <person name="Rokhsar D.S."/>
        </authorList>
    </citation>
    <scope>NUCLEOTIDE SEQUENCE [LARGE SCALE GENOMIC DNA]</scope>
    <source>
        <strain evidence="10">S238N-H82</strain>
        <tissue evidence="10">Testes</tissue>
    </source>
</reference>
<keyword evidence="6 9" id="KW-0333">Golgi apparatus</keyword>
<evidence type="ECO:0000256" key="4">
    <source>
        <dbReference type="ARBA" id="ARBA00022692"/>
    </source>
</evidence>
<proteinExistence type="inferred from homology"/>
<evidence type="ECO:0000256" key="1">
    <source>
        <dbReference type="ARBA" id="ARBA00004323"/>
    </source>
</evidence>
<dbReference type="PANTHER" id="PTHR12137">
    <property type="entry name" value="CARBOHYDRATE SULFOTRANSFERASE"/>
    <property type="match status" value="1"/>
</dbReference>
<keyword evidence="8 9" id="KW-0325">Glycoprotein</keyword>
<dbReference type="PANTHER" id="PTHR12137:SF33">
    <property type="entry name" value="CARBOHYDRATE SULFOTRANSFERASE 14"/>
    <property type="match status" value="1"/>
</dbReference>
<keyword evidence="7" id="KW-0472">Membrane</keyword>
<evidence type="ECO:0000256" key="9">
    <source>
        <dbReference type="RuleBase" id="RU364020"/>
    </source>
</evidence>
<comment type="similarity">
    <text evidence="2 9">Belongs to the sulfotransferase 2 family.</text>
</comment>
<evidence type="ECO:0000256" key="5">
    <source>
        <dbReference type="ARBA" id="ARBA00022989"/>
    </source>
</evidence>
<evidence type="ECO:0000256" key="3">
    <source>
        <dbReference type="ARBA" id="ARBA00022679"/>
    </source>
</evidence>
<sequence>MQRMTKTLQVNKYQNGGPLFNATGTVAKSSQKKRIAIFKEYCRKHPTQSTWGYSSKDYPKGIKVVDSIKTIYCFPTKTGCTTTKFLMYNLEHGTNESAADHQLGWIHKQDYRFLKDYSKEEAEIRLATYNKLIVVRDPLERYTCTSPSEKEKETERVEYDFIAHTDTLAEDLRLFLHKIGVVGKDYLLPTQHPTRAKTNFGITFRDVPTEDLRRIGEIYKPDFDTFGYSFEEDLALIEDLRRDTVQ</sequence>
<dbReference type="AlphaFoldDB" id="C3Y6X5"/>
<comment type="subcellular location">
    <subcellularLocation>
        <location evidence="1 9">Golgi apparatus membrane</location>
        <topology evidence="1 9">Single-pass type II membrane protein</topology>
    </subcellularLocation>
</comment>
<dbReference type="GO" id="GO:0008146">
    <property type="term" value="F:sulfotransferase activity"/>
    <property type="evidence" value="ECO:0007669"/>
    <property type="project" value="InterPro"/>
</dbReference>
<dbReference type="InterPro" id="IPR018011">
    <property type="entry name" value="Carb_sulfotrans_8-10"/>
</dbReference>
<accession>C3Y6X5</accession>
<dbReference type="InParanoid" id="C3Y6X5"/>
<dbReference type="GO" id="GO:0000139">
    <property type="term" value="C:Golgi membrane"/>
    <property type="evidence" value="ECO:0007669"/>
    <property type="project" value="UniProtKB-SubCell"/>
</dbReference>
<evidence type="ECO:0000256" key="7">
    <source>
        <dbReference type="ARBA" id="ARBA00023136"/>
    </source>
</evidence>
<evidence type="ECO:0000256" key="8">
    <source>
        <dbReference type="ARBA" id="ARBA00023180"/>
    </source>
</evidence>
<protein>
    <recommendedName>
        <fullName evidence="9">Carbohydrate sulfotransferase</fullName>
        <ecNumber evidence="9">2.8.2.-</ecNumber>
    </recommendedName>
</protein>
<keyword evidence="4" id="KW-0812">Transmembrane</keyword>
<organism>
    <name type="scientific">Branchiostoma floridae</name>
    <name type="common">Florida lancelet</name>
    <name type="synonym">Amphioxus</name>
    <dbReference type="NCBI Taxonomy" id="7739"/>
    <lineage>
        <taxon>Eukaryota</taxon>
        <taxon>Metazoa</taxon>
        <taxon>Chordata</taxon>
        <taxon>Cephalochordata</taxon>
        <taxon>Leptocardii</taxon>
        <taxon>Amphioxiformes</taxon>
        <taxon>Branchiostomatidae</taxon>
        <taxon>Branchiostoma</taxon>
    </lineage>
</organism>
<keyword evidence="5" id="KW-1133">Transmembrane helix</keyword>
<evidence type="ECO:0000256" key="6">
    <source>
        <dbReference type="ARBA" id="ARBA00023034"/>
    </source>
</evidence>
<gene>
    <name evidence="10" type="ORF">BRAFLDRAFT_91447</name>
</gene>
<keyword evidence="3 9" id="KW-0808">Transferase</keyword>
<evidence type="ECO:0000313" key="10">
    <source>
        <dbReference type="EMBL" id="EEN64085.1"/>
    </source>
</evidence>
<evidence type="ECO:0000256" key="2">
    <source>
        <dbReference type="ARBA" id="ARBA00006339"/>
    </source>
</evidence>
<keyword evidence="9" id="KW-0119">Carbohydrate metabolism</keyword>
<dbReference type="EMBL" id="GG666488">
    <property type="protein sequence ID" value="EEN64085.1"/>
    <property type="molecule type" value="Genomic_DNA"/>
</dbReference>
<dbReference type="EC" id="2.8.2.-" evidence="9"/>
<keyword evidence="9" id="KW-0735">Signal-anchor</keyword>
<name>C3Y6X5_BRAFL</name>
<dbReference type="GO" id="GO:0016051">
    <property type="term" value="P:carbohydrate biosynthetic process"/>
    <property type="evidence" value="ECO:0007669"/>
    <property type="project" value="InterPro"/>
</dbReference>